<feature type="transmembrane region" description="Helical" evidence="5">
    <location>
        <begin position="220"/>
        <end position="237"/>
    </location>
</feature>
<evidence type="ECO:0000313" key="7">
    <source>
        <dbReference type="EMBL" id="RLC37727.1"/>
    </source>
</evidence>
<feature type="transmembrane region" description="Helical" evidence="5">
    <location>
        <begin position="437"/>
        <end position="462"/>
    </location>
</feature>
<dbReference type="Proteomes" id="UP000281261">
    <property type="component" value="Unassembled WGS sequence"/>
</dbReference>
<dbReference type="SUPFAM" id="SSF48452">
    <property type="entry name" value="TPR-like"/>
    <property type="match status" value="1"/>
</dbReference>
<dbReference type="GO" id="GO:0016020">
    <property type="term" value="C:membrane"/>
    <property type="evidence" value="ECO:0007669"/>
    <property type="project" value="UniProtKB-SubCell"/>
</dbReference>
<evidence type="ECO:0000259" key="6">
    <source>
        <dbReference type="Pfam" id="PF04932"/>
    </source>
</evidence>
<dbReference type="PANTHER" id="PTHR37422">
    <property type="entry name" value="TEICHURONIC ACID BIOSYNTHESIS PROTEIN TUAE"/>
    <property type="match status" value="1"/>
</dbReference>
<comment type="subcellular location">
    <subcellularLocation>
        <location evidence="1">Membrane</location>
        <topology evidence="1">Multi-pass membrane protein</topology>
    </subcellularLocation>
</comment>
<dbReference type="AlphaFoldDB" id="A0A420ZDM6"/>
<feature type="transmembrane region" description="Helical" evidence="5">
    <location>
        <begin position="40"/>
        <end position="60"/>
    </location>
</feature>
<organism evidence="7 8">
    <name type="scientific">candidate division Kazan bacterium</name>
    <dbReference type="NCBI Taxonomy" id="2202143"/>
    <lineage>
        <taxon>Bacteria</taxon>
        <taxon>Bacteria division Kazan-3B-28</taxon>
    </lineage>
</organism>
<evidence type="ECO:0000256" key="5">
    <source>
        <dbReference type="SAM" id="Phobius"/>
    </source>
</evidence>
<evidence type="ECO:0000256" key="1">
    <source>
        <dbReference type="ARBA" id="ARBA00004141"/>
    </source>
</evidence>
<feature type="transmembrane region" description="Helical" evidence="5">
    <location>
        <begin position="12"/>
        <end position="28"/>
    </location>
</feature>
<evidence type="ECO:0000256" key="3">
    <source>
        <dbReference type="ARBA" id="ARBA00022989"/>
    </source>
</evidence>
<feature type="transmembrane region" description="Helical" evidence="5">
    <location>
        <begin position="379"/>
        <end position="397"/>
    </location>
</feature>
<keyword evidence="4 5" id="KW-0472">Membrane</keyword>
<dbReference type="InterPro" id="IPR051533">
    <property type="entry name" value="WaaL-like"/>
</dbReference>
<dbReference type="Pfam" id="PF04932">
    <property type="entry name" value="Wzy_C"/>
    <property type="match status" value="1"/>
</dbReference>
<dbReference type="InterPro" id="IPR011990">
    <property type="entry name" value="TPR-like_helical_dom_sf"/>
</dbReference>
<feature type="transmembrane region" description="Helical" evidence="5">
    <location>
        <begin position="72"/>
        <end position="97"/>
    </location>
</feature>
<evidence type="ECO:0000256" key="2">
    <source>
        <dbReference type="ARBA" id="ARBA00022692"/>
    </source>
</evidence>
<name>A0A420ZDM6_UNCK3</name>
<gene>
    <name evidence="7" type="ORF">DRH29_01405</name>
</gene>
<dbReference type="InterPro" id="IPR007016">
    <property type="entry name" value="O-antigen_ligase-rel_domated"/>
</dbReference>
<protein>
    <recommendedName>
        <fullName evidence="6">O-antigen ligase-related domain-containing protein</fullName>
    </recommendedName>
</protein>
<dbReference type="PANTHER" id="PTHR37422:SF13">
    <property type="entry name" value="LIPOPOLYSACCHARIDE BIOSYNTHESIS PROTEIN PA4999-RELATED"/>
    <property type="match status" value="1"/>
</dbReference>
<accession>A0A420ZDM6</accession>
<feature type="transmembrane region" description="Helical" evidence="5">
    <location>
        <begin position="194"/>
        <end position="214"/>
    </location>
</feature>
<feature type="transmembrane region" description="Helical" evidence="5">
    <location>
        <begin position="135"/>
        <end position="158"/>
    </location>
</feature>
<keyword evidence="3 5" id="KW-1133">Transmembrane helix</keyword>
<dbReference type="Gene3D" id="1.25.40.10">
    <property type="entry name" value="Tetratricopeptide repeat domain"/>
    <property type="match status" value="2"/>
</dbReference>
<comment type="caution">
    <text evidence="7">The sequence shown here is derived from an EMBL/GenBank/DDBJ whole genome shotgun (WGS) entry which is preliminary data.</text>
</comment>
<reference evidence="7 8" key="1">
    <citation type="submission" date="2018-06" db="EMBL/GenBank/DDBJ databases">
        <title>Extensive metabolic versatility and redundancy in microbially diverse, dynamic hydrothermal sediments.</title>
        <authorList>
            <person name="Dombrowski N."/>
            <person name="Teske A."/>
            <person name="Baker B.J."/>
        </authorList>
    </citation>
    <scope>NUCLEOTIDE SEQUENCE [LARGE SCALE GENOMIC DNA]</scope>
    <source>
        <strain evidence="7">B79_G16</strain>
    </source>
</reference>
<keyword evidence="2 5" id="KW-0812">Transmembrane</keyword>
<feature type="domain" description="O-antigen ligase-related" evidence="6">
    <location>
        <begin position="203"/>
        <end position="358"/>
    </location>
</feature>
<evidence type="ECO:0000256" key="4">
    <source>
        <dbReference type="ARBA" id="ARBA00023136"/>
    </source>
</evidence>
<feature type="transmembrane region" description="Helical" evidence="5">
    <location>
        <begin position="409"/>
        <end position="425"/>
    </location>
</feature>
<dbReference type="EMBL" id="QMNG01000002">
    <property type="protein sequence ID" value="RLC37727.1"/>
    <property type="molecule type" value="Genomic_DNA"/>
</dbReference>
<feature type="transmembrane region" description="Helical" evidence="5">
    <location>
        <begin position="103"/>
        <end position="123"/>
    </location>
</feature>
<proteinExistence type="predicted"/>
<feature type="transmembrane region" description="Helical" evidence="5">
    <location>
        <begin position="249"/>
        <end position="267"/>
    </location>
</feature>
<evidence type="ECO:0000313" key="8">
    <source>
        <dbReference type="Proteomes" id="UP000281261"/>
    </source>
</evidence>
<feature type="transmembrane region" description="Helical" evidence="5">
    <location>
        <begin position="164"/>
        <end position="187"/>
    </location>
</feature>
<feature type="transmembrane region" description="Helical" evidence="5">
    <location>
        <begin position="347"/>
        <end position="367"/>
    </location>
</feature>
<sequence length="735" mass="84453">MKFLKLINSSWITNIALWGILLTPLFFVEDFKPNPHFAKGIYFFGISTIFFAFAFFTVNWSQIKRWFKHPLVLIATAWLLIAALASVFGINLYVSFWGNPERLGGLITAIYIYVLLIVLLAYLQKNIAVKILSIMSWVGGLVALFAIAQKLGFVSWWPSFERPISVMGNVIFLSTFLIMTIFITLYFALQSRTVWLKLTYGMLFIAQIIALFLAMSRGPSIGLVVGLLTFTIGWLWIKYAKSQTKFWKTVGIVFLAMIMLIGGLYLVREPLGIQRLFRYSVTEGGASHARLIVMQSVFNGALKRPILGYGPENIYVAYNDSYRPELARYDYRETFADRGHSVLIDQLAANGILGLIAMLLFVGGLFIYSIKWLKRADTYSEKILAVAFLTTITAYFVQDLVEFEMISNYIYGAILVALLLCLGAKDNSAVANIRMNWLNWTSGVVLLVVSFLVVFGVSFSSWRGYLYSRQAYKAYAFSSDYELAKGYYDLAFEINSPFAHWYLRENYAPYVAEYANRLFRDNPGVTSIILDDGIQRLAKFIEREPADIQTRANYASLNLILDDLLEGRTEGDRLFNELLRENPNREFFYLAWGKSLFLSGRVEDAKEKILQSMSLGSIPAEAYFWLGTVEAYQENEAEALENFHKFAMRPVKHFKFKNHLQYALDYLLEREVFEDAIPLQKFLIELERDNQQYWLNLSVLYRDTGQIEMARQTALRILELFPETREDVQDFINSL</sequence>